<dbReference type="AlphaFoldDB" id="A0A3N4JDS7"/>
<proteinExistence type="predicted"/>
<organism evidence="1 2">
    <name type="scientific">Choiromyces venosus 120613-1</name>
    <dbReference type="NCBI Taxonomy" id="1336337"/>
    <lineage>
        <taxon>Eukaryota</taxon>
        <taxon>Fungi</taxon>
        <taxon>Dikarya</taxon>
        <taxon>Ascomycota</taxon>
        <taxon>Pezizomycotina</taxon>
        <taxon>Pezizomycetes</taxon>
        <taxon>Pezizales</taxon>
        <taxon>Tuberaceae</taxon>
        <taxon>Choiromyces</taxon>
    </lineage>
</organism>
<protein>
    <submittedName>
        <fullName evidence="1">Uncharacterized protein</fullName>
    </submittedName>
</protein>
<keyword evidence="2" id="KW-1185">Reference proteome</keyword>
<accession>A0A3N4JDS7</accession>
<sequence length="74" mass="8562">MWSVLVLEPSEGPRRTMGKQVYSYIFATNQNRAPNQFGRGRNRQEYCGRTAPFTTLSQPLSDRPPCHVSVKYHF</sequence>
<gene>
    <name evidence="1" type="ORF">L873DRAFT_1814122</name>
</gene>
<reference evidence="1 2" key="1">
    <citation type="journal article" date="2018" name="Nat. Ecol. Evol.">
        <title>Pezizomycetes genomes reveal the molecular basis of ectomycorrhizal truffle lifestyle.</title>
        <authorList>
            <person name="Murat C."/>
            <person name="Payen T."/>
            <person name="Noel B."/>
            <person name="Kuo A."/>
            <person name="Morin E."/>
            <person name="Chen J."/>
            <person name="Kohler A."/>
            <person name="Krizsan K."/>
            <person name="Balestrini R."/>
            <person name="Da Silva C."/>
            <person name="Montanini B."/>
            <person name="Hainaut M."/>
            <person name="Levati E."/>
            <person name="Barry K.W."/>
            <person name="Belfiori B."/>
            <person name="Cichocki N."/>
            <person name="Clum A."/>
            <person name="Dockter R.B."/>
            <person name="Fauchery L."/>
            <person name="Guy J."/>
            <person name="Iotti M."/>
            <person name="Le Tacon F."/>
            <person name="Lindquist E.A."/>
            <person name="Lipzen A."/>
            <person name="Malagnac F."/>
            <person name="Mello A."/>
            <person name="Molinier V."/>
            <person name="Miyauchi S."/>
            <person name="Poulain J."/>
            <person name="Riccioni C."/>
            <person name="Rubini A."/>
            <person name="Sitrit Y."/>
            <person name="Splivallo R."/>
            <person name="Traeger S."/>
            <person name="Wang M."/>
            <person name="Zifcakova L."/>
            <person name="Wipf D."/>
            <person name="Zambonelli A."/>
            <person name="Paolocci F."/>
            <person name="Nowrousian M."/>
            <person name="Ottonello S."/>
            <person name="Baldrian P."/>
            <person name="Spatafora J.W."/>
            <person name="Henrissat B."/>
            <person name="Nagy L.G."/>
            <person name="Aury J.M."/>
            <person name="Wincker P."/>
            <person name="Grigoriev I.V."/>
            <person name="Bonfante P."/>
            <person name="Martin F.M."/>
        </authorList>
    </citation>
    <scope>NUCLEOTIDE SEQUENCE [LARGE SCALE GENOMIC DNA]</scope>
    <source>
        <strain evidence="1 2">120613-1</strain>
    </source>
</reference>
<evidence type="ECO:0000313" key="1">
    <source>
        <dbReference type="EMBL" id="RPA94590.1"/>
    </source>
</evidence>
<evidence type="ECO:0000313" key="2">
    <source>
        <dbReference type="Proteomes" id="UP000276215"/>
    </source>
</evidence>
<dbReference type="EMBL" id="ML120435">
    <property type="protein sequence ID" value="RPA94590.1"/>
    <property type="molecule type" value="Genomic_DNA"/>
</dbReference>
<name>A0A3N4JDS7_9PEZI</name>
<dbReference type="Proteomes" id="UP000276215">
    <property type="component" value="Unassembled WGS sequence"/>
</dbReference>